<evidence type="ECO:0000313" key="3">
    <source>
        <dbReference type="Proteomes" id="UP000289340"/>
    </source>
</evidence>
<organism evidence="2 3">
    <name type="scientific">Glycine soja</name>
    <name type="common">Wild soybean</name>
    <dbReference type="NCBI Taxonomy" id="3848"/>
    <lineage>
        <taxon>Eukaryota</taxon>
        <taxon>Viridiplantae</taxon>
        <taxon>Streptophyta</taxon>
        <taxon>Embryophyta</taxon>
        <taxon>Tracheophyta</taxon>
        <taxon>Spermatophyta</taxon>
        <taxon>Magnoliopsida</taxon>
        <taxon>eudicotyledons</taxon>
        <taxon>Gunneridae</taxon>
        <taxon>Pentapetalae</taxon>
        <taxon>rosids</taxon>
        <taxon>fabids</taxon>
        <taxon>Fabales</taxon>
        <taxon>Fabaceae</taxon>
        <taxon>Papilionoideae</taxon>
        <taxon>50 kb inversion clade</taxon>
        <taxon>NPAAA clade</taxon>
        <taxon>indigoferoid/millettioid clade</taxon>
        <taxon>Phaseoleae</taxon>
        <taxon>Glycine</taxon>
        <taxon>Glycine subgen. Soja</taxon>
    </lineage>
</organism>
<protein>
    <submittedName>
        <fullName evidence="2">Uncharacterized protein</fullName>
    </submittedName>
</protein>
<proteinExistence type="predicted"/>
<accession>A0A445G780</accession>
<name>A0A445G780_GLYSO</name>
<feature type="region of interest" description="Disordered" evidence="1">
    <location>
        <begin position="1"/>
        <end position="40"/>
    </location>
</feature>
<sequence length="78" mass="8451">MPTSSVRGGGFEIQKLGFGDDGSGDSLGRSHGLKDERMGRGEWRRVGDSGWLFVAVMGDNWPQTVEGATGEGRRLQRV</sequence>
<keyword evidence="3" id="KW-1185">Reference proteome</keyword>
<dbReference type="EMBL" id="QZWG01000017">
    <property type="protein sequence ID" value="RZB57038.1"/>
    <property type="molecule type" value="Genomic_DNA"/>
</dbReference>
<dbReference type="Proteomes" id="UP000289340">
    <property type="component" value="Chromosome 17"/>
</dbReference>
<reference evidence="2 3" key="1">
    <citation type="submission" date="2018-09" db="EMBL/GenBank/DDBJ databases">
        <title>A high-quality reference genome of wild soybean provides a powerful tool to mine soybean genomes.</title>
        <authorList>
            <person name="Xie M."/>
            <person name="Chung C.Y.L."/>
            <person name="Li M.-W."/>
            <person name="Wong F.-L."/>
            <person name="Chan T.-F."/>
            <person name="Lam H.-M."/>
        </authorList>
    </citation>
    <scope>NUCLEOTIDE SEQUENCE [LARGE SCALE GENOMIC DNA]</scope>
    <source>
        <strain evidence="3">cv. W05</strain>
        <tissue evidence="2">Hypocotyl of etiolated seedlings</tissue>
    </source>
</reference>
<dbReference type="AlphaFoldDB" id="A0A445G780"/>
<evidence type="ECO:0000256" key="1">
    <source>
        <dbReference type="SAM" id="MobiDB-lite"/>
    </source>
</evidence>
<evidence type="ECO:0000313" key="2">
    <source>
        <dbReference type="EMBL" id="RZB57038.1"/>
    </source>
</evidence>
<comment type="caution">
    <text evidence="2">The sequence shown here is derived from an EMBL/GenBank/DDBJ whole genome shotgun (WGS) entry which is preliminary data.</text>
</comment>
<gene>
    <name evidence="2" type="ORF">D0Y65_045928</name>
</gene>